<proteinExistence type="predicted"/>
<keyword evidence="4" id="KW-1185">Reference proteome</keyword>
<dbReference type="Proteomes" id="UP000583929">
    <property type="component" value="Unassembled WGS sequence"/>
</dbReference>
<comment type="caution">
    <text evidence="3">The sequence shown here is derived from an EMBL/GenBank/DDBJ whole genome shotgun (WGS) entry which is preliminary data.</text>
</comment>
<name>A0A7J6G971_CANSA</name>
<feature type="region of interest" description="Disordered" evidence="1">
    <location>
        <begin position="92"/>
        <end position="122"/>
    </location>
</feature>
<protein>
    <recommendedName>
        <fullName evidence="2">Transposase MuDR plant domain-containing protein</fullName>
    </recommendedName>
</protein>
<dbReference type="AlphaFoldDB" id="A0A7J6G971"/>
<feature type="domain" description="Transposase MuDR plant" evidence="2">
    <location>
        <begin position="135"/>
        <end position="200"/>
    </location>
</feature>
<evidence type="ECO:0000313" key="3">
    <source>
        <dbReference type="EMBL" id="KAF4379505.1"/>
    </source>
</evidence>
<feature type="compositionally biased region" description="Basic residues" evidence="1">
    <location>
        <begin position="10"/>
        <end position="32"/>
    </location>
</feature>
<feature type="region of interest" description="Disordered" evidence="1">
    <location>
        <begin position="1"/>
        <end position="37"/>
    </location>
</feature>
<dbReference type="EMBL" id="JAATIQ010000128">
    <property type="protein sequence ID" value="KAF4379505.1"/>
    <property type="molecule type" value="Genomic_DNA"/>
</dbReference>
<gene>
    <name evidence="3" type="ORF">G4B88_018201</name>
</gene>
<evidence type="ECO:0000256" key="1">
    <source>
        <dbReference type="SAM" id="MobiDB-lite"/>
    </source>
</evidence>
<reference evidence="3 4" key="1">
    <citation type="journal article" date="2020" name="bioRxiv">
        <title>Sequence and annotation of 42 cannabis genomes reveals extensive copy number variation in cannabinoid synthesis and pathogen resistance genes.</title>
        <authorList>
            <person name="Mckernan K.J."/>
            <person name="Helbert Y."/>
            <person name="Kane L.T."/>
            <person name="Ebling H."/>
            <person name="Zhang L."/>
            <person name="Liu B."/>
            <person name="Eaton Z."/>
            <person name="Mclaughlin S."/>
            <person name="Kingan S."/>
            <person name="Baybayan P."/>
            <person name="Concepcion G."/>
            <person name="Jordan M."/>
            <person name="Riva A."/>
            <person name="Barbazuk W."/>
            <person name="Harkins T."/>
        </authorList>
    </citation>
    <scope>NUCLEOTIDE SEQUENCE [LARGE SCALE GENOMIC DNA]</scope>
    <source>
        <strain evidence="4">cv. Jamaican Lion 4</strain>
        <tissue evidence="3">Leaf</tissue>
    </source>
</reference>
<evidence type="ECO:0000259" key="2">
    <source>
        <dbReference type="Pfam" id="PF03108"/>
    </source>
</evidence>
<evidence type="ECO:0000313" key="4">
    <source>
        <dbReference type="Proteomes" id="UP000583929"/>
    </source>
</evidence>
<organism evidence="3 4">
    <name type="scientific">Cannabis sativa</name>
    <name type="common">Hemp</name>
    <name type="synonym">Marijuana</name>
    <dbReference type="NCBI Taxonomy" id="3483"/>
    <lineage>
        <taxon>Eukaryota</taxon>
        <taxon>Viridiplantae</taxon>
        <taxon>Streptophyta</taxon>
        <taxon>Embryophyta</taxon>
        <taxon>Tracheophyta</taxon>
        <taxon>Spermatophyta</taxon>
        <taxon>Magnoliopsida</taxon>
        <taxon>eudicotyledons</taxon>
        <taxon>Gunneridae</taxon>
        <taxon>Pentapetalae</taxon>
        <taxon>rosids</taxon>
        <taxon>fabids</taxon>
        <taxon>Rosales</taxon>
        <taxon>Cannabaceae</taxon>
        <taxon>Cannabis</taxon>
    </lineage>
</organism>
<accession>A0A7J6G971</accession>
<feature type="compositionally biased region" description="Basic and acidic residues" evidence="1">
    <location>
        <begin position="102"/>
        <end position="122"/>
    </location>
</feature>
<dbReference type="Pfam" id="PF03108">
    <property type="entry name" value="DBD_Tnp_Mut"/>
    <property type="match status" value="1"/>
</dbReference>
<sequence>MQNIFISQCWKKHSPKPNPKHNPKHNPNHSPKHILSPKYNPIHSPKHIPNPKHSPKHKQLMEFNLAKQGDVEREHVGPSDPNRWWNQATEIPVANDDGNDGLDSRDELHSVHSDDEGGDHTWRLEFNPQTKKDDFKFELNMEFGSIEILRTALKENFIHTDREYVLIYNDRDTFRAKCNADWCPWMINAHVQLDGMTFKITTITEGGHQCGIVLENRARNAAKEILEGCLLGVHKSTWVVEPSSFSSSIVQQWLKEGKGRTGGDHCVDNGEKKGVEWCG</sequence>
<dbReference type="InterPro" id="IPR004332">
    <property type="entry name" value="Transposase_MuDR"/>
</dbReference>